<evidence type="ECO:0000313" key="1">
    <source>
        <dbReference type="EMBL" id="KAJ8708173.1"/>
    </source>
</evidence>
<name>A0ACC2Q6Q7_9NEOP</name>
<evidence type="ECO:0000313" key="2">
    <source>
        <dbReference type="Proteomes" id="UP001231649"/>
    </source>
</evidence>
<keyword evidence="2" id="KW-1185">Reference proteome</keyword>
<comment type="caution">
    <text evidence="1">The sequence shown here is derived from an EMBL/GenBank/DDBJ whole genome shotgun (WGS) entry which is preliminary data.</text>
</comment>
<gene>
    <name evidence="1" type="ORF">PYW08_010539</name>
</gene>
<protein>
    <submittedName>
        <fullName evidence="1">Uncharacterized protein</fullName>
    </submittedName>
</protein>
<organism evidence="1 2">
    <name type="scientific">Mythimna loreyi</name>
    <dbReference type="NCBI Taxonomy" id="667449"/>
    <lineage>
        <taxon>Eukaryota</taxon>
        <taxon>Metazoa</taxon>
        <taxon>Ecdysozoa</taxon>
        <taxon>Arthropoda</taxon>
        <taxon>Hexapoda</taxon>
        <taxon>Insecta</taxon>
        <taxon>Pterygota</taxon>
        <taxon>Neoptera</taxon>
        <taxon>Endopterygota</taxon>
        <taxon>Lepidoptera</taxon>
        <taxon>Glossata</taxon>
        <taxon>Ditrysia</taxon>
        <taxon>Noctuoidea</taxon>
        <taxon>Noctuidae</taxon>
        <taxon>Noctuinae</taxon>
        <taxon>Hadenini</taxon>
        <taxon>Mythimna</taxon>
    </lineage>
</organism>
<sequence>MAPLLPVTLVGDNLGRRHRHLNSLVRQAQEGGVSIQDVEALPEQSAVDRLFKIDLAIQLKHVDYIVRNLKDDDMLYVSRALKATWLIDHRDIINPKYLEDVLFPEMIKPAVTKMKHWLYINLRDPATCQEFYHHYKDNTFDYAIKFLNHCNDELILDEAPKILSKLSTHSLKLLCEKCPEVAKIYFGSLATDEDVKIRYLKQEHLYYKSVKCVLKLDADVFLDITEKYFNMKNFSRLSPLATDYILRYHKTRFANKLELYVAYFLHIPTVAARLSVEECQEVVLKLARASYLQHWFQYKVVEPLIKRLSPEKRPVFKKLVFVKKDIGERGLDWPYQTPRSPSPPDCDPHIFDDKVYSRIAESFIYGRPKMKKRRACCLEKSLPVPQSPREKVKTYLDRLFDEFRFIGFSRALHDLKPRLIATGSADQRRDIFLVLVSKSGGRSDAVAALLSVAVRHINEPPHIRAAILRSLVKRAKVWRLPADIWQHLLDYGHGLGLDGTKAEAACREGLHAVVIRQLLAGECEPAVREAFMKDFSTLIEYSLKVDERERVANGLQTMLAAAATYDVPTKAVIRLQQLLEVIKKYRIRIEPSSPAVKAVMALAARDSGVAFPLLQRLYNERIARRELLRYNMEFRQDEAALLNALRHDPSVLEIKRVVYIMTVGKWQRYYNPRCYKVSRCQSFRIVDLKAKFDRFTSKLIIYFDQKQDFTIALCTALTNEFAQKQKVELARSLTTLFGKKFEQEMRYFDAIGKKSKKFAAALRACAHRARPTVNLAEWGWRKAGVRAVATRAMRCREIERNTLIRTLATERRTVRVALALCIRSASDLLIETFASAAKMRPAVALRTALLYFRRHGVSSDLRVWEIVKPLISSINLETFSRVSRLILEIRSKTRNQIAFRERLHRLLGKTDWIPSTIKPDYCITLYIALSKTRIYDFQMVGLLQDLSKLLPECDQQSFEHILLEMLCHESYDNIIAADYPTIFIRYFLLSQNEEDVERRFMKIGNRFLERLDTLRSESNYYFKPRLNLILESLKYNSAFLDAKFPSCLSVIGRILTWLQTFMPKDKYFNYYTQVRLTMLYFKAVRQSMKQMPEVFADPKRKKSEGVEAVGFIFGKYIVEEAAELVSTYFDSIIDLYTDGLLKYLNGNFMYGTSRNIFVGFILKGILTEAVGIQRQMAVYILREYQVNIKDSVRIEIEEQIMNDRTLQFFAHAELFRGVPVVPDRRLKPVGGAHSYSKDKKKIRRINWP</sequence>
<dbReference type="EMBL" id="CM056802">
    <property type="protein sequence ID" value="KAJ8708173.1"/>
    <property type="molecule type" value="Genomic_DNA"/>
</dbReference>
<proteinExistence type="predicted"/>
<reference evidence="1" key="1">
    <citation type="submission" date="2023-03" db="EMBL/GenBank/DDBJ databases">
        <title>Chromosome-level genomes of two armyworms, Mythimna separata and Mythimna loreyi, provide insights into the biosynthesis and reception of sex pheromones.</title>
        <authorList>
            <person name="Zhao H."/>
        </authorList>
    </citation>
    <scope>NUCLEOTIDE SEQUENCE</scope>
    <source>
        <strain evidence="1">BeijingLab</strain>
    </source>
</reference>
<accession>A0ACC2Q6Q7</accession>
<dbReference type="Proteomes" id="UP001231649">
    <property type="component" value="Chromosome 26"/>
</dbReference>